<name>A0A1Z4BUK6_9GAMM</name>
<evidence type="ECO:0000313" key="2">
    <source>
        <dbReference type="EMBL" id="ASF44991.1"/>
    </source>
</evidence>
<reference evidence="2 3" key="1">
    <citation type="submission" date="2017-06" db="EMBL/GenBank/DDBJ databases">
        <title>Genome Sequencing of the methanotroph Methylovulum psychrotolerants str. HV10-M2 isolated from a high-altitude environment.</title>
        <authorList>
            <person name="Mateos-Rivera A."/>
        </authorList>
    </citation>
    <scope>NUCLEOTIDE SEQUENCE [LARGE SCALE GENOMIC DNA]</scope>
    <source>
        <strain evidence="2 3">HV10_M2</strain>
    </source>
</reference>
<dbReference type="RefSeq" id="WP_088617874.1">
    <property type="nucleotide sequence ID" value="NZ_CP022129.1"/>
</dbReference>
<accession>A0A1Z4BUK6</accession>
<dbReference type="InterPro" id="IPR002716">
    <property type="entry name" value="PIN_dom"/>
</dbReference>
<organism evidence="2 3">
    <name type="scientific">Methylovulum psychrotolerans</name>
    <dbReference type="NCBI Taxonomy" id="1704499"/>
    <lineage>
        <taxon>Bacteria</taxon>
        <taxon>Pseudomonadati</taxon>
        <taxon>Pseudomonadota</taxon>
        <taxon>Gammaproteobacteria</taxon>
        <taxon>Methylococcales</taxon>
        <taxon>Methylococcaceae</taxon>
        <taxon>Methylovulum</taxon>
    </lineage>
</organism>
<evidence type="ECO:0000259" key="1">
    <source>
        <dbReference type="Pfam" id="PF01850"/>
    </source>
</evidence>
<dbReference type="EMBL" id="CP022129">
    <property type="protein sequence ID" value="ASF44991.1"/>
    <property type="molecule type" value="Genomic_DNA"/>
</dbReference>
<feature type="domain" description="PIN" evidence="1">
    <location>
        <begin position="5"/>
        <end position="88"/>
    </location>
</feature>
<dbReference type="SUPFAM" id="SSF88723">
    <property type="entry name" value="PIN domain-like"/>
    <property type="match status" value="1"/>
</dbReference>
<proteinExistence type="predicted"/>
<gene>
    <name evidence="2" type="ORF">CEK71_02315</name>
</gene>
<dbReference type="Proteomes" id="UP000197019">
    <property type="component" value="Chromosome"/>
</dbReference>
<dbReference type="KEGG" id="mpsy:CEK71_02315"/>
<dbReference type="Pfam" id="PF01850">
    <property type="entry name" value="PIN"/>
    <property type="match status" value="1"/>
</dbReference>
<keyword evidence="3" id="KW-1185">Reference proteome</keyword>
<sequence>MSVIYLLDTHILSEPTRAHPHSHVMQSLQQHRHRIASATIVWHELLFGCQRLPVSRKREQLENYLQYLLLSGLTLLPYTQAAAEWHASERARLTKMGHPPALMWLH</sequence>
<evidence type="ECO:0000313" key="3">
    <source>
        <dbReference type="Proteomes" id="UP000197019"/>
    </source>
</evidence>
<dbReference type="InterPro" id="IPR029060">
    <property type="entry name" value="PIN-like_dom_sf"/>
</dbReference>
<dbReference type="Gene3D" id="3.40.50.1010">
    <property type="entry name" value="5'-nuclease"/>
    <property type="match status" value="1"/>
</dbReference>
<dbReference type="AlphaFoldDB" id="A0A1Z4BUK6"/>
<protein>
    <submittedName>
        <fullName evidence="2">VapC toxin family PIN domain ribonuclease</fullName>
    </submittedName>
</protein>
<dbReference type="OrthoDB" id="9804823at2"/>